<protein>
    <recommendedName>
        <fullName evidence="8">YhhN-like protein</fullName>
    </recommendedName>
</protein>
<dbReference type="PANTHER" id="PTHR31885:SF6">
    <property type="entry name" value="GH04784P"/>
    <property type="match status" value="1"/>
</dbReference>
<reference evidence="7" key="1">
    <citation type="submission" date="2019-08" db="EMBL/GenBank/DDBJ databases">
        <authorList>
            <person name="Kucharzyk K."/>
            <person name="Murdoch R.W."/>
            <person name="Higgins S."/>
            <person name="Loffler F."/>
        </authorList>
    </citation>
    <scope>NUCLEOTIDE SEQUENCE</scope>
</reference>
<gene>
    <name evidence="7" type="ORF">SDC9_41720</name>
</gene>
<comment type="caution">
    <text evidence="7">The sequence shown here is derived from an EMBL/GenBank/DDBJ whole genome shotgun (WGS) entry which is preliminary data.</text>
</comment>
<accession>A0A644VVU8</accession>
<feature type="transmembrane region" description="Helical" evidence="6">
    <location>
        <begin position="206"/>
        <end position="223"/>
    </location>
</feature>
<dbReference type="Pfam" id="PF07947">
    <property type="entry name" value="YhhN"/>
    <property type="match status" value="1"/>
</dbReference>
<dbReference type="InterPro" id="IPR012506">
    <property type="entry name" value="TMEM86B-like"/>
</dbReference>
<proteinExistence type="inferred from homology"/>
<evidence type="ECO:0000256" key="5">
    <source>
        <dbReference type="ARBA" id="ARBA00023136"/>
    </source>
</evidence>
<organism evidence="7">
    <name type="scientific">bioreactor metagenome</name>
    <dbReference type="NCBI Taxonomy" id="1076179"/>
    <lineage>
        <taxon>unclassified sequences</taxon>
        <taxon>metagenomes</taxon>
        <taxon>ecological metagenomes</taxon>
    </lineage>
</organism>
<dbReference type="GO" id="GO:0016020">
    <property type="term" value="C:membrane"/>
    <property type="evidence" value="ECO:0007669"/>
    <property type="project" value="UniProtKB-SubCell"/>
</dbReference>
<evidence type="ECO:0000313" key="7">
    <source>
        <dbReference type="EMBL" id="MPL95549.1"/>
    </source>
</evidence>
<dbReference type="GO" id="GO:0016787">
    <property type="term" value="F:hydrolase activity"/>
    <property type="evidence" value="ECO:0007669"/>
    <property type="project" value="TreeGrafter"/>
</dbReference>
<feature type="transmembrane region" description="Helical" evidence="6">
    <location>
        <begin position="29"/>
        <end position="50"/>
    </location>
</feature>
<dbReference type="AlphaFoldDB" id="A0A644VVU8"/>
<name>A0A644VVU8_9ZZZZ</name>
<feature type="transmembrane region" description="Helical" evidence="6">
    <location>
        <begin position="172"/>
        <end position="194"/>
    </location>
</feature>
<feature type="transmembrane region" description="Helical" evidence="6">
    <location>
        <begin position="87"/>
        <end position="106"/>
    </location>
</feature>
<comment type="subcellular location">
    <subcellularLocation>
        <location evidence="1">Membrane</location>
        <topology evidence="1">Multi-pass membrane protein</topology>
    </subcellularLocation>
</comment>
<feature type="transmembrane region" description="Helical" evidence="6">
    <location>
        <begin position="112"/>
        <end position="132"/>
    </location>
</feature>
<dbReference type="PANTHER" id="PTHR31885">
    <property type="entry name" value="GH04784P"/>
    <property type="match status" value="1"/>
</dbReference>
<sequence>MRYMPIAFLSLVLASGFMYVEYKKKFVAAVALKGAASFCFVAFGVLSGSLASDTLFVNRIVIGLVLGGVADILLNLRFVFETYGKKIFLVGILCFLSGHLLYLAALIPNCTSLLLCIAIGVALTVLVLIWLFSKITVSLTFKIFGVFYIGAIMLMNSIAVGVLTASPSTHSIVFVIGAIFFLVSDIVLILNTFGPKQRQSLRVTNLSLYYIGQLMIGLSLQFVR</sequence>
<evidence type="ECO:0000256" key="1">
    <source>
        <dbReference type="ARBA" id="ARBA00004141"/>
    </source>
</evidence>
<keyword evidence="4 6" id="KW-1133">Transmembrane helix</keyword>
<evidence type="ECO:0008006" key="8">
    <source>
        <dbReference type="Google" id="ProtNLM"/>
    </source>
</evidence>
<keyword evidence="5 6" id="KW-0472">Membrane</keyword>
<keyword evidence="3 6" id="KW-0812">Transmembrane</keyword>
<evidence type="ECO:0000256" key="6">
    <source>
        <dbReference type="SAM" id="Phobius"/>
    </source>
</evidence>
<evidence type="ECO:0000256" key="2">
    <source>
        <dbReference type="ARBA" id="ARBA00007375"/>
    </source>
</evidence>
<comment type="similarity">
    <text evidence="2">Belongs to the TMEM86 family.</text>
</comment>
<feature type="transmembrane region" description="Helical" evidence="6">
    <location>
        <begin position="144"/>
        <end position="166"/>
    </location>
</feature>
<feature type="transmembrane region" description="Helical" evidence="6">
    <location>
        <begin position="56"/>
        <end position="80"/>
    </location>
</feature>
<dbReference type="EMBL" id="VSSQ01000472">
    <property type="protein sequence ID" value="MPL95549.1"/>
    <property type="molecule type" value="Genomic_DNA"/>
</dbReference>
<evidence type="ECO:0000256" key="3">
    <source>
        <dbReference type="ARBA" id="ARBA00022692"/>
    </source>
</evidence>
<evidence type="ECO:0000256" key="4">
    <source>
        <dbReference type="ARBA" id="ARBA00022989"/>
    </source>
</evidence>